<dbReference type="AlphaFoldDB" id="A0A9Q1HK04"/>
<accession>A0A9Q1HK04</accession>
<protein>
    <submittedName>
        <fullName evidence="1">Uncharacterized protein</fullName>
    </submittedName>
</protein>
<sequence>MQLSPTPNSPEACPSKVSQSSYEDSCITGINSKILQFVKLLTCGPEYYNYDYQFYIKQGSSMSHFCI</sequence>
<dbReference type="EMBL" id="JAIZAY010000002">
    <property type="protein sequence ID" value="KAJ8047863.1"/>
    <property type="molecule type" value="Genomic_DNA"/>
</dbReference>
<keyword evidence="2" id="KW-1185">Reference proteome</keyword>
<proteinExistence type="predicted"/>
<reference evidence="1" key="1">
    <citation type="submission" date="2021-10" db="EMBL/GenBank/DDBJ databases">
        <title>Tropical sea cucumber genome reveals ecological adaptation and Cuvierian tubules defense mechanism.</title>
        <authorList>
            <person name="Chen T."/>
        </authorList>
    </citation>
    <scope>NUCLEOTIDE SEQUENCE</scope>
    <source>
        <strain evidence="1">Nanhai2018</strain>
        <tissue evidence="1">Muscle</tissue>
    </source>
</reference>
<organism evidence="1 2">
    <name type="scientific">Holothuria leucospilota</name>
    <name type="common">Black long sea cucumber</name>
    <name type="synonym">Mertensiothuria leucospilota</name>
    <dbReference type="NCBI Taxonomy" id="206669"/>
    <lineage>
        <taxon>Eukaryota</taxon>
        <taxon>Metazoa</taxon>
        <taxon>Echinodermata</taxon>
        <taxon>Eleutherozoa</taxon>
        <taxon>Echinozoa</taxon>
        <taxon>Holothuroidea</taxon>
        <taxon>Aspidochirotacea</taxon>
        <taxon>Aspidochirotida</taxon>
        <taxon>Holothuriidae</taxon>
        <taxon>Holothuria</taxon>
    </lineage>
</organism>
<evidence type="ECO:0000313" key="1">
    <source>
        <dbReference type="EMBL" id="KAJ8047863.1"/>
    </source>
</evidence>
<evidence type="ECO:0000313" key="2">
    <source>
        <dbReference type="Proteomes" id="UP001152320"/>
    </source>
</evidence>
<comment type="caution">
    <text evidence="1">The sequence shown here is derived from an EMBL/GenBank/DDBJ whole genome shotgun (WGS) entry which is preliminary data.</text>
</comment>
<gene>
    <name evidence="1" type="ORF">HOLleu_06982</name>
</gene>
<name>A0A9Q1HK04_HOLLE</name>
<dbReference type="Proteomes" id="UP001152320">
    <property type="component" value="Chromosome 2"/>
</dbReference>